<dbReference type="EMBL" id="CP073100">
    <property type="protein sequence ID" value="QUE51032.1"/>
    <property type="molecule type" value="Genomic_DNA"/>
</dbReference>
<name>A0A975IZ84_9BACT</name>
<evidence type="ECO:0000256" key="1">
    <source>
        <dbReference type="SAM" id="Coils"/>
    </source>
</evidence>
<feature type="coiled-coil region" evidence="1">
    <location>
        <begin position="29"/>
        <end position="102"/>
    </location>
</feature>
<reference evidence="2" key="1">
    <citation type="submission" date="2021-04" db="EMBL/GenBank/DDBJ databases">
        <title>Luteolibacter sp. 32A isolated from the skin of an Anderson's salamander (Ambystoma andersonii).</title>
        <authorList>
            <person name="Spergser J."/>
            <person name="Busse H.-J."/>
        </authorList>
    </citation>
    <scope>NUCLEOTIDE SEQUENCE</scope>
    <source>
        <strain evidence="2">32A</strain>
    </source>
</reference>
<evidence type="ECO:0000313" key="3">
    <source>
        <dbReference type="Proteomes" id="UP000676169"/>
    </source>
</evidence>
<dbReference type="PROSITE" id="PS51257">
    <property type="entry name" value="PROKAR_LIPOPROTEIN"/>
    <property type="match status" value="1"/>
</dbReference>
<dbReference type="AlphaFoldDB" id="A0A975IZ84"/>
<proteinExistence type="predicted"/>
<evidence type="ECO:0008006" key="4">
    <source>
        <dbReference type="Google" id="ProtNLM"/>
    </source>
</evidence>
<dbReference type="Proteomes" id="UP000676169">
    <property type="component" value="Chromosome"/>
</dbReference>
<keyword evidence="3" id="KW-1185">Reference proteome</keyword>
<sequence>MQSRYLILSVLLAAGLTSCKEDPELVRKRDEQQAEITRLKGEVALLDEKLKEPVPDRTKDLAKAKEQIETQTAEIARIEKEIASLEAKKAAAEKDFADYRQKYILKNN</sequence>
<keyword evidence="1" id="KW-0175">Coiled coil</keyword>
<evidence type="ECO:0000313" key="2">
    <source>
        <dbReference type="EMBL" id="QUE51032.1"/>
    </source>
</evidence>
<accession>A0A975IZ84</accession>
<dbReference type="KEGG" id="lamb:KBB96_19520"/>
<dbReference type="RefSeq" id="WP_211631171.1">
    <property type="nucleotide sequence ID" value="NZ_CP073100.1"/>
</dbReference>
<gene>
    <name evidence="2" type="ORF">KBB96_19520</name>
</gene>
<organism evidence="2 3">
    <name type="scientific">Luteolibacter ambystomatis</name>
    <dbReference type="NCBI Taxonomy" id="2824561"/>
    <lineage>
        <taxon>Bacteria</taxon>
        <taxon>Pseudomonadati</taxon>
        <taxon>Verrucomicrobiota</taxon>
        <taxon>Verrucomicrobiia</taxon>
        <taxon>Verrucomicrobiales</taxon>
        <taxon>Verrucomicrobiaceae</taxon>
        <taxon>Luteolibacter</taxon>
    </lineage>
</organism>
<protein>
    <recommendedName>
        <fullName evidence="4">Lipoprotein</fullName>
    </recommendedName>
</protein>